<reference evidence="2" key="1">
    <citation type="submission" date="2022-04" db="EMBL/GenBank/DDBJ databases">
        <title>Paenibacillus mangrovi sp. nov., a novel endophytic bacterium isolated from bark of Kandelia candel.</title>
        <authorList>
            <person name="Tuo L."/>
        </authorList>
    </citation>
    <scope>NUCLEOTIDE SEQUENCE</scope>
    <source>
        <strain evidence="2">KQZ6P-2</strain>
    </source>
</reference>
<keyword evidence="3" id="KW-1185">Reference proteome</keyword>
<dbReference type="Pfam" id="PF06335">
    <property type="entry name" value="DUF1054"/>
    <property type="match status" value="1"/>
</dbReference>
<dbReference type="InterPro" id="IPR053707">
    <property type="entry name" value="UPF0637_domain_sf"/>
</dbReference>
<gene>
    <name evidence="2" type="ORF">MUG84_06065</name>
</gene>
<dbReference type="PIRSF" id="PIRSF021332">
    <property type="entry name" value="DUF1054"/>
    <property type="match status" value="1"/>
</dbReference>
<evidence type="ECO:0000313" key="2">
    <source>
        <dbReference type="EMBL" id="MCJ8011314.1"/>
    </source>
</evidence>
<dbReference type="InterPro" id="IPR009403">
    <property type="entry name" value="UPF0637"/>
</dbReference>
<accession>A0A9X1WT68</accession>
<comment type="similarity">
    <text evidence="1">Belongs to the UPF0637 family.</text>
</comment>
<evidence type="ECO:0000256" key="1">
    <source>
        <dbReference type="HAMAP-Rule" id="MF_01851"/>
    </source>
</evidence>
<dbReference type="AlphaFoldDB" id="A0A9X1WT68"/>
<evidence type="ECO:0000313" key="3">
    <source>
        <dbReference type="Proteomes" id="UP001139347"/>
    </source>
</evidence>
<dbReference type="Gene3D" id="3.30.930.20">
    <property type="entry name" value="Protein of unknown function DUF1054"/>
    <property type="match status" value="1"/>
</dbReference>
<dbReference type="SUPFAM" id="SSF142913">
    <property type="entry name" value="YktB/PF0168-like"/>
    <property type="match status" value="1"/>
</dbReference>
<protein>
    <recommendedName>
        <fullName evidence="1">UPF0637 protein MUG84_06065</fullName>
    </recommendedName>
</protein>
<dbReference type="RefSeq" id="WP_244721846.1">
    <property type="nucleotide sequence ID" value="NZ_JALIRP010000002.1"/>
</dbReference>
<dbReference type="EMBL" id="JALIRP010000002">
    <property type="protein sequence ID" value="MCJ8011314.1"/>
    <property type="molecule type" value="Genomic_DNA"/>
</dbReference>
<proteinExistence type="inferred from homology"/>
<dbReference type="HAMAP" id="MF_01851">
    <property type="entry name" value="UPF0637"/>
    <property type="match status" value="1"/>
</dbReference>
<sequence length="207" mass="23544">MPFEGFKPQDFDVFTVPGLEPRMEALIENVRPKLETLGGEIAPFLSALCGEEMFPHVAKHARRTINPPNDTWVAWAANKRGYKALPHFQVGMFESHLFIIFAVIYESSNKAIFAKHLEKNLSKVKKSLPEDFYWSMDHMDPGFTPHSKMSSKDFTQMAVKLDKVKKSEVLCGLRIPRGEAVLENGPELLSVIQSTFEKLLPLYKMAF</sequence>
<organism evidence="2 3">
    <name type="scientific">Paenibacillus mangrovi</name>
    <dbReference type="NCBI Taxonomy" id="2931978"/>
    <lineage>
        <taxon>Bacteria</taxon>
        <taxon>Bacillati</taxon>
        <taxon>Bacillota</taxon>
        <taxon>Bacilli</taxon>
        <taxon>Bacillales</taxon>
        <taxon>Paenibacillaceae</taxon>
        <taxon>Paenibacillus</taxon>
    </lineage>
</organism>
<comment type="caution">
    <text evidence="2">The sequence shown here is derived from an EMBL/GenBank/DDBJ whole genome shotgun (WGS) entry which is preliminary data.</text>
</comment>
<name>A0A9X1WT68_9BACL</name>
<dbReference type="Proteomes" id="UP001139347">
    <property type="component" value="Unassembled WGS sequence"/>
</dbReference>